<protein>
    <recommendedName>
        <fullName evidence="4">Glycosyl hydrolase family 32 N-terminal domain-containing protein</fullName>
    </recommendedName>
</protein>
<dbReference type="Gene3D" id="2.115.10.20">
    <property type="entry name" value="Glycosyl hydrolase domain, family 43"/>
    <property type="match status" value="1"/>
</dbReference>
<accession>A0A1Y5S0N0</accession>
<dbReference type="RefSeq" id="WP_085877887.1">
    <property type="nucleotide sequence ID" value="NZ_FWFZ01000003.1"/>
</dbReference>
<evidence type="ECO:0000313" key="6">
    <source>
        <dbReference type="Proteomes" id="UP000193900"/>
    </source>
</evidence>
<evidence type="ECO:0000313" key="5">
    <source>
        <dbReference type="EMBL" id="SLN28519.1"/>
    </source>
</evidence>
<dbReference type="PANTHER" id="PTHR43101:SF1">
    <property type="entry name" value="BETA-FRUCTOSIDASE"/>
    <property type="match status" value="1"/>
</dbReference>
<feature type="domain" description="Glycosyl hydrolase family 32 N-terminal" evidence="4">
    <location>
        <begin position="21"/>
        <end position="221"/>
    </location>
</feature>
<keyword evidence="3" id="KW-0326">Glycosidase</keyword>
<evidence type="ECO:0000259" key="4">
    <source>
        <dbReference type="Pfam" id="PF00251"/>
    </source>
</evidence>
<reference evidence="5 6" key="1">
    <citation type="submission" date="2017-03" db="EMBL/GenBank/DDBJ databases">
        <authorList>
            <person name="Afonso C.L."/>
            <person name="Miller P.J."/>
            <person name="Scott M.A."/>
            <person name="Spackman E."/>
            <person name="Goraichik I."/>
            <person name="Dimitrov K.M."/>
            <person name="Suarez D.L."/>
            <person name="Swayne D.E."/>
        </authorList>
    </citation>
    <scope>NUCLEOTIDE SEQUENCE [LARGE SCALE GENOMIC DNA]</scope>
    <source>
        <strain evidence="5 6">CECT 7023</strain>
    </source>
</reference>
<sequence length="331" mass="36308">MVIALEKDWIWDSWYAHDGARWHGYFLKAPKAIGDPEQRHFNVSQGHAVSDDLVTWEHLGTCLAPSEAPAWDDYTTWTGSVVQDDAGLWHLFYTGSTRAEEGLYQRIGHATSADMHSWERVGDGLCLDLTGSVAEQYEADHARGFWHDRAMRDPWVMRDPDGDGWLMFFTGRARGVAEPNAGGAIGLATSPDLHSWTLQPPVFTGGFGQLEVPQVFAAGGRWYCLFCTAAEHFSKALAEATPGGPVTGTHYLIGEGPRGPWRIAPGRFLDGKLPCRRYASRILDTGEGLVIMGFADHPDGGHFVGHVMDPEPVVIGDDGLLRVIPADKAAE</sequence>
<dbReference type="EMBL" id="FWFZ01000003">
    <property type="protein sequence ID" value="SLN28519.1"/>
    <property type="molecule type" value="Genomic_DNA"/>
</dbReference>
<dbReference type="CDD" id="cd18609">
    <property type="entry name" value="GH32-like"/>
    <property type="match status" value="1"/>
</dbReference>
<dbReference type="PANTHER" id="PTHR43101">
    <property type="entry name" value="BETA-FRUCTOSIDASE"/>
    <property type="match status" value="1"/>
</dbReference>
<dbReference type="InterPro" id="IPR013148">
    <property type="entry name" value="Glyco_hydro_32_N"/>
</dbReference>
<keyword evidence="2" id="KW-0378">Hydrolase</keyword>
<gene>
    <name evidence="5" type="ORF">ROA7023_00977</name>
</gene>
<evidence type="ECO:0000256" key="3">
    <source>
        <dbReference type="ARBA" id="ARBA00023295"/>
    </source>
</evidence>
<dbReference type="GO" id="GO:0016798">
    <property type="term" value="F:hydrolase activity, acting on glycosyl bonds"/>
    <property type="evidence" value="ECO:0007669"/>
    <property type="project" value="UniProtKB-KW"/>
</dbReference>
<dbReference type="SUPFAM" id="SSF75005">
    <property type="entry name" value="Arabinanase/levansucrase/invertase"/>
    <property type="match status" value="1"/>
</dbReference>
<dbReference type="InterPro" id="IPR023296">
    <property type="entry name" value="Glyco_hydro_beta-prop_sf"/>
</dbReference>
<organism evidence="5 6">
    <name type="scientific">Roseisalinus antarcticus</name>
    <dbReference type="NCBI Taxonomy" id="254357"/>
    <lineage>
        <taxon>Bacteria</taxon>
        <taxon>Pseudomonadati</taxon>
        <taxon>Pseudomonadota</taxon>
        <taxon>Alphaproteobacteria</taxon>
        <taxon>Rhodobacterales</taxon>
        <taxon>Roseobacteraceae</taxon>
        <taxon>Roseisalinus</taxon>
    </lineage>
</organism>
<dbReference type="OrthoDB" id="7064503at2"/>
<comment type="similarity">
    <text evidence="1">Belongs to the glycosyl hydrolase 32 family.</text>
</comment>
<dbReference type="Pfam" id="PF00251">
    <property type="entry name" value="Glyco_hydro_32N"/>
    <property type="match status" value="1"/>
</dbReference>
<dbReference type="Proteomes" id="UP000193900">
    <property type="component" value="Unassembled WGS sequence"/>
</dbReference>
<dbReference type="InterPro" id="IPR051214">
    <property type="entry name" value="GH32_Enzymes"/>
</dbReference>
<dbReference type="AlphaFoldDB" id="A0A1Y5S0N0"/>
<evidence type="ECO:0000256" key="2">
    <source>
        <dbReference type="ARBA" id="ARBA00022801"/>
    </source>
</evidence>
<evidence type="ECO:0000256" key="1">
    <source>
        <dbReference type="ARBA" id="ARBA00009902"/>
    </source>
</evidence>
<keyword evidence="6" id="KW-1185">Reference proteome</keyword>
<proteinExistence type="inferred from homology"/>
<name>A0A1Y5S0N0_9RHOB</name>